<dbReference type="InterPro" id="IPR007712">
    <property type="entry name" value="RelE/ParE_toxin"/>
</dbReference>
<keyword evidence="1" id="KW-1277">Toxin-antitoxin system</keyword>
<comment type="caution">
    <text evidence="2">The sequence shown here is derived from an EMBL/GenBank/DDBJ whole genome shotgun (WGS) entry which is preliminary data.</text>
</comment>
<organism evidence="2 3">
    <name type="scientific">Rheinheimera lutimaris</name>
    <dbReference type="NCBI Taxonomy" id="2740584"/>
    <lineage>
        <taxon>Bacteria</taxon>
        <taxon>Pseudomonadati</taxon>
        <taxon>Pseudomonadota</taxon>
        <taxon>Gammaproteobacteria</taxon>
        <taxon>Chromatiales</taxon>
        <taxon>Chromatiaceae</taxon>
        <taxon>Rheinheimera</taxon>
    </lineage>
</organism>
<sequence length="95" mass="11175">MSKLTLVFSPRASERLEQIATHLSEQSLPNTFIVEYLNQFELWLNKVLIEFPDSGIPMPEYGTDIRKICYKKYSFVYRVTAIQVEILTVYRENLP</sequence>
<proteinExistence type="predicted"/>
<dbReference type="InterPro" id="IPR035093">
    <property type="entry name" value="RelE/ParE_toxin_dom_sf"/>
</dbReference>
<dbReference type="Pfam" id="PF05016">
    <property type="entry name" value="ParE_toxin"/>
    <property type="match status" value="1"/>
</dbReference>
<accession>A0A7Y5EJN3</accession>
<keyword evidence="3" id="KW-1185">Reference proteome</keyword>
<gene>
    <name evidence="2" type="ORF">HRH59_15665</name>
</gene>
<reference evidence="2 3" key="1">
    <citation type="submission" date="2020-06" db="EMBL/GenBank/DDBJ databases">
        <title>Rheinheimera sp. nov., a marine bacterium isolated from coastal.</title>
        <authorList>
            <person name="Yu Q."/>
            <person name="Qi Y."/>
            <person name="Pu J."/>
        </authorList>
    </citation>
    <scope>NUCLEOTIDE SEQUENCE [LARGE SCALE GENOMIC DNA]</scope>
    <source>
        <strain evidence="2 3">YQF-2</strain>
    </source>
</reference>
<evidence type="ECO:0000313" key="2">
    <source>
        <dbReference type="EMBL" id="NRQ43982.1"/>
    </source>
</evidence>
<dbReference type="AlphaFoldDB" id="A0A7Y5EJN3"/>
<dbReference type="RefSeq" id="WP_173502215.1">
    <property type="nucleotide sequence ID" value="NZ_JABSOD010000020.1"/>
</dbReference>
<evidence type="ECO:0000313" key="3">
    <source>
        <dbReference type="Proteomes" id="UP000523161"/>
    </source>
</evidence>
<dbReference type="Proteomes" id="UP000523161">
    <property type="component" value="Unassembled WGS sequence"/>
</dbReference>
<protein>
    <submittedName>
        <fullName evidence="2">Type II toxin-antitoxin system RelE/ParE family toxin</fullName>
    </submittedName>
</protein>
<dbReference type="Gene3D" id="3.30.2310.20">
    <property type="entry name" value="RelE-like"/>
    <property type="match status" value="1"/>
</dbReference>
<name>A0A7Y5EJN3_9GAMM</name>
<dbReference type="EMBL" id="JABSOD010000020">
    <property type="protein sequence ID" value="NRQ43982.1"/>
    <property type="molecule type" value="Genomic_DNA"/>
</dbReference>
<evidence type="ECO:0000256" key="1">
    <source>
        <dbReference type="ARBA" id="ARBA00022649"/>
    </source>
</evidence>